<gene>
    <name evidence="4" type="ORF">O9G_005179</name>
    <name evidence="5" type="ORF">ROZALSC1DRAFT_29241</name>
</gene>
<reference evidence="5" key="3">
    <citation type="submission" date="2018-08" db="EMBL/GenBank/DDBJ databases">
        <title>Leveraging single-cell genomics to expand the Fungal Tree of Life.</title>
        <authorList>
            <consortium name="DOE Joint Genome Institute"/>
            <person name="Ahrendt S.R."/>
            <person name="Quandt C.A."/>
            <person name="Ciobanu D."/>
            <person name="Clum A."/>
            <person name="Salamov A."/>
            <person name="Andreopoulos B."/>
            <person name="Cheng J.-F."/>
            <person name="Woyke T."/>
            <person name="Pelin A."/>
            <person name="Henrissat B."/>
            <person name="Reynolds N."/>
            <person name="Benny G.L."/>
            <person name="Smith M.E."/>
            <person name="James T.Y."/>
            <person name="Grigoriev I.V."/>
        </authorList>
    </citation>
    <scope>NUCLEOTIDE SEQUENCE</scope>
    <source>
        <strain evidence="5">CSF55</strain>
    </source>
</reference>
<dbReference type="InterPro" id="IPR035979">
    <property type="entry name" value="RBD_domain_sf"/>
</dbReference>
<dbReference type="GO" id="GO:0003729">
    <property type="term" value="F:mRNA binding"/>
    <property type="evidence" value="ECO:0007669"/>
    <property type="project" value="InterPro"/>
</dbReference>
<evidence type="ECO:0000256" key="2">
    <source>
        <dbReference type="PROSITE-ProRule" id="PRU00176"/>
    </source>
</evidence>
<protein>
    <submittedName>
        <fullName evidence="4">Nucleotide-binding, alpha-beta plait domain-containing protein</fullName>
    </submittedName>
</protein>
<keyword evidence="6" id="KW-1185">Reference proteome</keyword>
<dbReference type="SMART" id="SM00360">
    <property type="entry name" value="RRM"/>
    <property type="match status" value="1"/>
</dbReference>
<dbReference type="OrthoDB" id="1749473at2759"/>
<dbReference type="Proteomes" id="UP000030755">
    <property type="component" value="Unassembled WGS sequence"/>
</dbReference>
<evidence type="ECO:0000313" key="7">
    <source>
        <dbReference type="Proteomes" id="UP000281549"/>
    </source>
</evidence>
<keyword evidence="1 2" id="KW-0694">RNA-binding</keyword>
<evidence type="ECO:0000313" key="6">
    <source>
        <dbReference type="Proteomes" id="UP000030755"/>
    </source>
</evidence>
<reference evidence="4 6" key="1">
    <citation type="journal article" date="2013" name="Curr. Biol.">
        <title>Shared signatures of parasitism and phylogenomics unite Cryptomycota and microsporidia.</title>
        <authorList>
            <person name="James T.Y."/>
            <person name="Pelin A."/>
            <person name="Bonen L."/>
            <person name="Ahrendt S."/>
            <person name="Sain D."/>
            <person name="Corradi N."/>
            <person name="Stajich J.E."/>
        </authorList>
    </citation>
    <scope>NUCLEOTIDE SEQUENCE [LARGE SCALE GENOMIC DNA]</scope>
    <source>
        <strain evidence="4">CSF55</strain>
        <strain evidence="4">CSF55</strain>
    </source>
</reference>
<evidence type="ECO:0000256" key="1">
    <source>
        <dbReference type="ARBA" id="ARBA00022884"/>
    </source>
</evidence>
<accession>A0A075AY70</accession>
<dbReference type="SUPFAM" id="SSF54928">
    <property type="entry name" value="RNA-binding domain, RBD"/>
    <property type="match status" value="1"/>
</dbReference>
<evidence type="ECO:0000313" key="5">
    <source>
        <dbReference type="EMBL" id="RKP19128.1"/>
    </source>
</evidence>
<dbReference type="EMBL" id="ML005290">
    <property type="protein sequence ID" value="RKP19128.1"/>
    <property type="molecule type" value="Genomic_DNA"/>
</dbReference>
<dbReference type="AlphaFoldDB" id="A0A075AY70"/>
<sequence length="227" mass="26299">MDSLESYYRTIYGDDENSNHPSTFEKKPEIKSTIPTVLSSTADAIIESQPVKYEAFIEAEPSYYQDIYNSQANLDSTENIESKKAKKYQFTHDNSKYNNTRKFIRAAGGTLWEDATLADWDESNVKFVFDKDDFRIFCGDLGNDVTDDVLFTAFSKYKSISKARVVRDKRTRKSKGYGFVSFHNYKDYLAAMREMNGKLFHHFLVGKFVGSRPLKLKKSNWKDRSLK</sequence>
<dbReference type="InterPro" id="IPR000504">
    <property type="entry name" value="RRM_dom"/>
</dbReference>
<evidence type="ECO:0000313" key="4">
    <source>
        <dbReference type="EMBL" id="EPZ35212.1"/>
    </source>
</evidence>
<dbReference type="Proteomes" id="UP000281549">
    <property type="component" value="Unassembled WGS sequence"/>
</dbReference>
<dbReference type="InterPro" id="IPR050825">
    <property type="entry name" value="RBM42_RBP45_47-like"/>
</dbReference>
<name>A0A075AY70_ROZAC</name>
<evidence type="ECO:0000259" key="3">
    <source>
        <dbReference type="PROSITE" id="PS50102"/>
    </source>
</evidence>
<dbReference type="PANTHER" id="PTHR47640:SF11">
    <property type="entry name" value="RNA-BINDING PROTEIN 42"/>
    <property type="match status" value="1"/>
</dbReference>
<reference evidence="7" key="2">
    <citation type="journal article" date="2018" name="Nat. Microbiol.">
        <title>Leveraging single-cell genomics to expand the fungal tree of life.</title>
        <authorList>
            <person name="Ahrendt S.R."/>
            <person name="Quandt C.A."/>
            <person name="Ciobanu D."/>
            <person name="Clum A."/>
            <person name="Salamov A."/>
            <person name="Andreopoulos B."/>
            <person name="Cheng J.F."/>
            <person name="Woyke T."/>
            <person name="Pelin A."/>
            <person name="Henrissat B."/>
            <person name="Reynolds N.K."/>
            <person name="Benny G.L."/>
            <person name="Smith M.E."/>
            <person name="James T.Y."/>
            <person name="Grigoriev I.V."/>
        </authorList>
    </citation>
    <scope>NUCLEOTIDE SEQUENCE [LARGE SCALE GENOMIC DNA]</scope>
    <source>
        <strain evidence="7">CSF55</strain>
    </source>
</reference>
<organism evidence="4 6">
    <name type="scientific">Rozella allomycis (strain CSF55)</name>
    <dbReference type="NCBI Taxonomy" id="988480"/>
    <lineage>
        <taxon>Eukaryota</taxon>
        <taxon>Fungi</taxon>
        <taxon>Fungi incertae sedis</taxon>
        <taxon>Cryptomycota</taxon>
        <taxon>Cryptomycota incertae sedis</taxon>
        <taxon>Rozella</taxon>
    </lineage>
</organism>
<dbReference type="Gene3D" id="3.30.70.330">
    <property type="match status" value="1"/>
</dbReference>
<dbReference type="PROSITE" id="PS50102">
    <property type="entry name" value="RRM"/>
    <property type="match status" value="1"/>
</dbReference>
<proteinExistence type="predicted"/>
<dbReference type="Pfam" id="PF00076">
    <property type="entry name" value="RRM_1"/>
    <property type="match status" value="1"/>
</dbReference>
<dbReference type="HOGENOM" id="CLU_1220287_0_0_1"/>
<dbReference type="InterPro" id="IPR012677">
    <property type="entry name" value="Nucleotide-bd_a/b_plait_sf"/>
</dbReference>
<dbReference type="EMBL" id="KE560853">
    <property type="protein sequence ID" value="EPZ35212.1"/>
    <property type="molecule type" value="Genomic_DNA"/>
</dbReference>
<feature type="domain" description="RRM" evidence="3">
    <location>
        <begin position="134"/>
        <end position="221"/>
    </location>
</feature>
<dbReference type="PANTHER" id="PTHR47640">
    <property type="entry name" value="TRNA SELENOCYSTEINE 1-ASSOCIATED PROTEIN 1-RELATED-RELATED"/>
    <property type="match status" value="1"/>
</dbReference>
<dbReference type="STRING" id="988480.A0A075AY70"/>